<keyword evidence="2" id="KW-1185">Reference proteome</keyword>
<dbReference type="RefSeq" id="WP_039228132.1">
    <property type="nucleotide sequence ID" value="NZ_JENX01000026.1"/>
</dbReference>
<comment type="caution">
    <text evidence="1">The sequence shown here is derived from an EMBL/GenBank/DDBJ whole genome shotgun (WGS) entry which is preliminary data.</text>
</comment>
<sequence>MYDKFKRKKKLISLMQEELNKNEVLTKDKLCNWFIKKQNYNMHFCAEVQINELIQIAKEEGFKIKGYMNKREKIKTSECCTKEELEILLKNNTVNAIATIKGVDYKTIMRLINEYRLKVPKKSIPSRKEMEHLYNNYMIDEIASLLNMSVQKIYRILDSYNIKRKNKKKRRIA</sequence>
<proteinExistence type="predicted"/>
<accession>A0ABR4THY8</accession>
<organism evidence="1 2">
    <name type="scientific">Clostridium haemolyticum NCTC 9693</name>
    <dbReference type="NCBI Taxonomy" id="1443114"/>
    <lineage>
        <taxon>Bacteria</taxon>
        <taxon>Bacillati</taxon>
        <taxon>Bacillota</taxon>
        <taxon>Clostridia</taxon>
        <taxon>Eubacteriales</taxon>
        <taxon>Clostridiaceae</taxon>
        <taxon>Clostridium</taxon>
    </lineage>
</organism>
<dbReference type="Proteomes" id="UP000027937">
    <property type="component" value="Unassembled WGS sequence"/>
</dbReference>
<gene>
    <name evidence="1" type="ORF">Z960_03900</name>
</gene>
<evidence type="ECO:0000313" key="1">
    <source>
        <dbReference type="EMBL" id="KEI18266.1"/>
    </source>
</evidence>
<reference evidence="1 2" key="1">
    <citation type="submission" date="2014-02" db="EMBL/GenBank/DDBJ databases">
        <title>Plasmidome dynamics in the species complex Clostridium novyi sensu lato converts strains of independent lineages into distinctly different pathogens.</title>
        <authorList>
            <person name="Skarin H."/>
            <person name="Segerman B."/>
        </authorList>
    </citation>
    <scope>NUCLEOTIDE SEQUENCE [LARGE SCALE GENOMIC DNA]</scope>
    <source>
        <strain evidence="1 2">NCTC 9693</strain>
    </source>
</reference>
<evidence type="ECO:0000313" key="2">
    <source>
        <dbReference type="Proteomes" id="UP000027937"/>
    </source>
</evidence>
<protein>
    <submittedName>
        <fullName evidence="1">Uncharacterized protein</fullName>
    </submittedName>
</protein>
<dbReference type="EMBL" id="JENX01000026">
    <property type="protein sequence ID" value="KEI18266.1"/>
    <property type="molecule type" value="Genomic_DNA"/>
</dbReference>
<name>A0ABR4THY8_CLOHA</name>